<dbReference type="PIRSF" id="PIRSF016702">
    <property type="entry name" value="DNA_bp_PD1"/>
    <property type="match status" value="1"/>
</dbReference>
<dbReference type="STRING" id="926561.GCA_000379025_01842"/>
<evidence type="ECO:0000259" key="1">
    <source>
        <dbReference type="PROSITE" id="PS51742"/>
    </source>
</evidence>
<name>A0A4R8H179_9FIRM</name>
<reference evidence="2 3" key="1">
    <citation type="submission" date="2019-03" db="EMBL/GenBank/DDBJ databases">
        <title>Subsurface microbial communities from deep shales in Ohio and West Virginia, USA.</title>
        <authorList>
            <person name="Wrighton K."/>
        </authorList>
    </citation>
    <scope>NUCLEOTIDE SEQUENCE [LARGE SCALE GENOMIC DNA]</scope>
    <source>
        <strain evidence="2 3">MSL 6dP</strain>
    </source>
</reference>
<protein>
    <recommendedName>
        <fullName evidence="1">PPC domain-containing protein</fullName>
    </recommendedName>
</protein>
<gene>
    <name evidence="2" type="ORF">C7959_103175</name>
</gene>
<evidence type="ECO:0000313" key="2">
    <source>
        <dbReference type="EMBL" id="TDX53322.1"/>
    </source>
</evidence>
<proteinExistence type="predicted"/>
<comment type="caution">
    <text evidence="2">The sequence shown here is derived from an EMBL/GenBank/DDBJ whole genome shotgun (WGS) entry which is preliminary data.</text>
</comment>
<dbReference type="SUPFAM" id="SSF117856">
    <property type="entry name" value="AF0104/ALDC/Ptd012-like"/>
    <property type="match status" value="1"/>
</dbReference>
<organism evidence="2 3">
    <name type="scientific">Orenia marismortui</name>
    <dbReference type="NCBI Taxonomy" id="46469"/>
    <lineage>
        <taxon>Bacteria</taxon>
        <taxon>Bacillati</taxon>
        <taxon>Bacillota</taxon>
        <taxon>Clostridia</taxon>
        <taxon>Halanaerobiales</taxon>
        <taxon>Halobacteroidaceae</taxon>
        <taxon>Orenia</taxon>
    </lineage>
</organism>
<dbReference type="Proteomes" id="UP000295832">
    <property type="component" value="Unassembled WGS sequence"/>
</dbReference>
<dbReference type="Pfam" id="PF03479">
    <property type="entry name" value="PCC"/>
    <property type="match status" value="1"/>
</dbReference>
<dbReference type="EMBL" id="SOEG01000003">
    <property type="protein sequence ID" value="TDX53322.1"/>
    <property type="molecule type" value="Genomic_DNA"/>
</dbReference>
<sequence length="142" mass="16273">MLKKYRVSNLYQGRLERGDDLLEKITEIINNAGIKLGRITAIGAVEKAKLSFYNQNRKVYEEDEINKPLEIVSLLGNISLKDNEIMIHAHIALGDEDGRLYGGHLTTGTRVFACEFIIEEFEGEEVERKYDEKTGLPLWRCQ</sequence>
<dbReference type="RefSeq" id="WP_134115029.1">
    <property type="nucleotide sequence ID" value="NZ_SOEG01000003.1"/>
</dbReference>
<dbReference type="InterPro" id="IPR005175">
    <property type="entry name" value="PPC_dom"/>
</dbReference>
<dbReference type="PANTHER" id="PTHR34988:SF1">
    <property type="entry name" value="DNA-BINDING PROTEIN"/>
    <property type="match status" value="1"/>
</dbReference>
<feature type="domain" description="PPC" evidence="1">
    <location>
        <begin position="5"/>
        <end position="142"/>
    </location>
</feature>
<dbReference type="InterPro" id="IPR025707">
    <property type="entry name" value="DNA_bp_PD1"/>
</dbReference>
<dbReference type="Gene3D" id="3.30.1330.80">
    <property type="entry name" value="Hypothetical protein, similar to alpha- acetolactate decarboxylase, domain 2"/>
    <property type="match status" value="1"/>
</dbReference>
<dbReference type="PANTHER" id="PTHR34988">
    <property type="entry name" value="PROTEIN, PUTATIVE-RELATED"/>
    <property type="match status" value="1"/>
</dbReference>
<accession>A0A4R8H179</accession>
<keyword evidence="3" id="KW-1185">Reference proteome</keyword>
<dbReference type="PROSITE" id="PS51742">
    <property type="entry name" value="PPC"/>
    <property type="match status" value="1"/>
</dbReference>
<dbReference type="CDD" id="cd11378">
    <property type="entry name" value="DUF296"/>
    <property type="match status" value="1"/>
</dbReference>
<dbReference type="AlphaFoldDB" id="A0A4R8H179"/>
<evidence type="ECO:0000313" key="3">
    <source>
        <dbReference type="Proteomes" id="UP000295832"/>
    </source>
</evidence>